<organism evidence="1 2">
    <name type="scientific">Phytophthora cactorum</name>
    <dbReference type="NCBI Taxonomy" id="29920"/>
    <lineage>
        <taxon>Eukaryota</taxon>
        <taxon>Sar</taxon>
        <taxon>Stramenopiles</taxon>
        <taxon>Oomycota</taxon>
        <taxon>Peronosporomycetes</taxon>
        <taxon>Peronosporales</taxon>
        <taxon>Peronosporaceae</taxon>
        <taxon>Phytophthora</taxon>
    </lineage>
</organism>
<proteinExistence type="predicted"/>
<gene>
    <name evidence="1" type="ORF">JG687_00013834</name>
</gene>
<reference evidence="1" key="1">
    <citation type="submission" date="2021-01" db="EMBL/GenBank/DDBJ databases">
        <title>Phytophthora aleatoria, a newly-described species from Pinus radiata is distinct from Phytophthora cactorum isolates based on comparative genomics.</title>
        <authorList>
            <person name="Mcdougal R."/>
            <person name="Panda P."/>
            <person name="Williams N."/>
            <person name="Studholme D.J."/>
        </authorList>
    </citation>
    <scope>NUCLEOTIDE SEQUENCE</scope>
    <source>
        <strain evidence="1">NZFS 3830</strain>
    </source>
</reference>
<evidence type="ECO:0000313" key="1">
    <source>
        <dbReference type="EMBL" id="KAG6951072.1"/>
    </source>
</evidence>
<dbReference type="Proteomes" id="UP000688947">
    <property type="component" value="Unassembled WGS sequence"/>
</dbReference>
<comment type="caution">
    <text evidence="1">The sequence shown here is derived from an EMBL/GenBank/DDBJ whole genome shotgun (WGS) entry which is preliminary data.</text>
</comment>
<accession>A0A8T1U0U8</accession>
<dbReference type="AlphaFoldDB" id="A0A8T1U0U8"/>
<name>A0A8T1U0U8_9STRA</name>
<evidence type="ECO:0000313" key="2">
    <source>
        <dbReference type="Proteomes" id="UP000688947"/>
    </source>
</evidence>
<dbReference type="EMBL" id="JAENGZ010001056">
    <property type="protein sequence ID" value="KAG6951072.1"/>
    <property type="molecule type" value="Genomic_DNA"/>
</dbReference>
<sequence>MRQGRVPDEINEFLGESVDPTLLVSEVFANLPSSRHIHLIVAVTERASSANGPRPPSSDQGSTRKWRSLFNERKVSATNLPPCVGLPKFFGQPLPVKIKVHKSLRGKNRRTQLCWTIFSRSCVNFIKARVSGVSFWDDLIGNTFKYVHWNELQNFSRSMELNTSRLHGSCLCTSRKGTFDVRGGWGVCGGGC</sequence>
<protein>
    <submittedName>
        <fullName evidence="1">Uncharacterized protein</fullName>
    </submittedName>
</protein>